<dbReference type="NCBIfam" id="TIGR01928">
    <property type="entry name" value="menC_lowGC_arch"/>
    <property type="match status" value="1"/>
</dbReference>
<evidence type="ECO:0000313" key="8">
    <source>
        <dbReference type="EMBL" id="MFC6236607.1"/>
    </source>
</evidence>
<comment type="cofactor">
    <cofactor evidence="1">
        <name>a divalent metal cation</name>
        <dbReference type="ChEBI" id="CHEBI:60240"/>
    </cofactor>
</comment>
<proteinExistence type="predicted"/>
<dbReference type="EMBL" id="JBHSTI010000002">
    <property type="protein sequence ID" value="MFC6236607.1"/>
    <property type="molecule type" value="Genomic_DNA"/>
</dbReference>
<dbReference type="InterPro" id="IPR013341">
    <property type="entry name" value="Mandelate_racemase_N_dom"/>
</dbReference>
<dbReference type="Pfam" id="PF13378">
    <property type="entry name" value="MR_MLE_C"/>
    <property type="match status" value="1"/>
</dbReference>
<dbReference type="InterPro" id="IPR029017">
    <property type="entry name" value="Enolase-like_N"/>
</dbReference>
<evidence type="ECO:0000256" key="2">
    <source>
        <dbReference type="ARBA" id="ARBA00022723"/>
    </source>
</evidence>
<organism evidence="8 9">
    <name type="scientific">Longivirga aurantiaca</name>
    <dbReference type="NCBI Taxonomy" id="1837743"/>
    <lineage>
        <taxon>Bacteria</taxon>
        <taxon>Bacillati</taxon>
        <taxon>Actinomycetota</taxon>
        <taxon>Actinomycetes</taxon>
        <taxon>Sporichthyales</taxon>
        <taxon>Sporichthyaceae</taxon>
        <taxon>Longivirga</taxon>
    </lineage>
</organism>
<protein>
    <recommendedName>
        <fullName evidence="5 6">o-succinylbenzoate synthase</fullName>
        <ecNumber evidence="5 6">4.2.1.113</ecNumber>
    </recommendedName>
</protein>
<dbReference type="SFLD" id="SFLDS00001">
    <property type="entry name" value="Enolase"/>
    <property type="match status" value="1"/>
</dbReference>
<dbReference type="SFLD" id="SFLDG00180">
    <property type="entry name" value="muconate_cycloisomerase"/>
    <property type="match status" value="1"/>
</dbReference>
<evidence type="ECO:0000256" key="5">
    <source>
        <dbReference type="ARBA" id="ARBA00029491"/>
    </source>
</evidence>
<dbReference type="InterPro" id="IPR036849">
    <property type="entry name" value="Enolase-like_C_sf"/>
</dbReference>
<dbReference type="Gene3D" id="3.30.390.10">
    <property type="entry name" value="Enolase-like, N-terminal domain"/>
    <property type="match status" value="1"/>
</dbReference>
<dbReference type="InterPro" id="IPR010197">
    <property type="entry name" value="OSBS/NAAAR"/>
</dbReference>
<name>A0ABW1SX54_9ACTN</name>
<gene>
    <name evidence="8" type="primary">menC</name>
    <name evidence="8" type="ORF">ACFQGU_01860</name>
</gene>
<reference evidence="9" key="1">
    <citation type="journal article" date="2019" name="Int. J. Syst. Evol. Microbiol.">
        <title>The Global Catalogue of Microorganisms (GCM) 10K type strain sequencing project: providing services to taxonomists for standard genome sequencing and annotation.</title>
        <authorList>
            <consortium name="The Broad Institute Genomics Platform"/>
            <consortium name="The Broad Institute Genome Sequencing Center for Infectious Disease"/>
            <person name="Wu L."/>
            <person name="Ma J."/>
        </authorList>
    </citation>
    <scope>NUCLEOTIDE SEQUENCE [LARGE SCALE GENOMIC DNA]</scope>
    <source>
        <strain evidence="9">CGMCC 4.7317</strain>
    </source>
</reference>
<evidence type="ECO:0000256" key="6">
    <source>
        <dbReference type="NCBIfam" id="TIGR01928"/>
    </source>
</evidence>
<dbReference type="CDD" id="cd03317">
    <property type="entry name" value="NAAAR"/>
    <property type="match status" value="1"/>
</dbReference>
<dbReference type="PANTHER" id="PTHR48073:SF5">
    <property type="entry name" value="O-SUCCINYLBENZOATE SYNTHASE"/>
    <property type="match status" value="1"/>
</dbReference>
<feature type="domain" description="Mandelate racemase/muconate lactonizing enzyme C-terminal" evidence="7">
    <location>
        <begin position="144"/>
        <end position="236"/>
    </location>
</feature>
<keyword evidence="4 8" id="KW-0456">Lyase</keyword>
<comment type="caution">
    <text evidence="8">The sequence shown here is derived from an EMBL/GenBank/DDBJ whole genome shotgun (WGS) entry which is preliminary data.</text>
</comment>
<dbReference type="Proteomes" id="UP001596138">
    <property type="component" value="Unassembled WGS sequence"/>
</dbReference>
<keyword evidence="3" id="KW-0460">Magnesium</keyword>
<dbReference type="Gene3D" id="3.20.20.120">
    <property type="entry name" value="Enolase-like C-terminal domain"/>
    <property type="match status" value="1"/>
</dbReference>
<evidence type="ECO:0000256" key="4">
    <source>
        <dbReference type="ARBA" id="ARBA00023239"/>
    </source>
</evidence>
<dbReference type="EC" id="4.2.1.113" evidence="5 6"/>
<dbReference type="SUPFAM" id="SSF54826">
    <property type="entry name" value="Enolase N-terminal domain-like"/>
    <property type="match status" value="1"/>
</dbReference>
<dbReference type="PANTHER" id="PTHR48073">
    <property type="entry name" value="O-SUCCINYLBENZOATE SYNTHASE-RELATED"/>
    <property type="match status" value="1"/>
</dbReference>
<keyword evidence="2" id="KW-0479">Metal-binding</keyword>
<dbReference type="SMART" id="SM00922">
    <property type="entry name" value="MR_MLE"/>
    <property type="match status" value="1"/>
</dbReference>
<keyword evidence="9" id="KW-1185">Reference proteome</keyword>
<evidence type="ECO:0000313" key="9">
    <source>
        <dbReference type="Proteomes" id="UP001596138"/>
    </source>
</evidence>
<sequence length="368" mass="39839">MRIERVVVHRAALPLVRPFRTSFMVELHKDVVLVELTTDDGVTGWGECVAMTAPLYSHEYNDGAIEVMREFLLPRLLGVDLELEDVPALLGPVRGHPMAKGALELAVADAALRMRGQSFASYLGSVRDQVDCGVSVGIPADDSIDTLVAEVDGYVAEGYQRIKLKIQPGWDVVPTRVIRERYPDVPLQVDANQAYGRADIEHLAGLDEFGLLLIEQPLHEDDVLGHKLMAERMQTPMCLDESVLSAENAEFLIDYGACEVVNIKAGRVGGYLSAKAIHDLALARSVPVWCGGMVETGIGRAANIALASLPGFTLPGDTSGSDRFFTRDVTEPFVLVDGRIDVPTGPGLGVAPLPEVLEELTVARHVLA</sequence>
<evidence type="ECO:0000259" key="7">
    <source>
        <dbReference type="SMART" id="SM00922"/>
    </source>
</evidence>
<dbReference type="InterPro" id="IPR013342">
    <property type="entry name" value="Mandelate_racemase_C"/>
</dbReference>
<evidence type="ECO:0000256" key="1">
    <source>
        <dbReference type="ARBA" id="ARBA00001968"/>
    </source>
</evidence>
<evidence type="ECO:0000256" key="3">
    <source>
        <dbReference type="ARBA" id="ARBA00022842"/>
    </source>
</evidence>
<dbReference type="GO" id="GO:0043748">
    <property type="term" value="F:O-succinylbenzoate synthase activity"/>
    <property type="evidence" value="ECO:0007669"/>
    <property type="project" value="UniProtKB-EC"/>
</dbReference>
<dbReference type="InterPro" id="IPR029065">
    <property type="entry name" value="Enolase_C-like"/>
</dbReference>
<accession>A0ABW1SX54</accession>
<dbReference type="SFLD" id="SFLDF00009">
    <property type="entry name" value="o-succinylbenzoate_synthase"/>
    <property type="match status" value="1"/>
</dbReference>
<dbReference type="SUPFAM" id="SSF51604">
    <property type="entry name" value="Enolase C-terminal domain-like"/>
    <property type="match status" value="1"/>
</dbReference>
<dbReference type="Pfam" id="PF02746">
    <property type="entry name" value="MR_MLE_N"/>
    <property type="match status" value="1"/>
</dbReference>
<dbReference type="RefSeq" id="WP_386763649.1">
    <property type="nucleotide sequence ID" value="NZ_JBHSTI010000002.1"/>
</dbReference>